<keyword evidence="2" id="KW-1185">Reference proteome</keyword>
<evidence type="ECO:0000313" key="2">
    <source>
        <dbReference type="Proteomes" id="UP001159363"/>
    </source>
</evidence>
<reference evidence="1 2" key="1">
    <citation type="submission" date="2023-02" db="EMBL/GenBank/DDBJ databases">
        <title>LHISI_Scaffold_Assembly.</title>
        <authorList>
            <person name="Stuart O.P."/>
            <person name="Cleave R."/>
            <person name="Magrath M.J.L."/>
            <person name="Mikheyev A.S."/>
        </authorList>
    </citation>
    <scope>NUCLEOTIDE SEQUENCE [LARGE SCALE GENOMIC DNA]</scope>
    <source>
        <strain evidence="1">Daus_M_001</strain>
        <tissue evidence="1">Leg muscle</tissue>
    </source>
</reference>
<sequence length="84" mass="9213">MFSVICDGTQDVLGRGQESICVRWLDDHFVTQEMLSCLIRDVLLRLKLPLACFRGQTCYGAGNMSGPQKGAQALISDEQSCALC</sequence>
<comment type="caution">
    <text evidence="1">The sequence shown here is derived from an EMBL/GenBank/DDBJ whole genome shotgun (WGS) entry which is preliminary data.</text>
</comment>
<evidence type="ECO:0008006" key="3">
    <source>
        <dbReference type="Google" id="ProtNLM"/>
    </source>
</evidence>
<gene>
    <name evidence="1" type="ORF">PR048_020752</name>
</gene>
<dbReference type="EMBL" id="JARBHB010000008">
    <property type="protein sequence ID" value="KAJ8876307.1"/>
    <property type="molecule type" value="Genomic_DNA"/>
</dbReference>
<organism evidence="1 2">
    <name type="scientific">Dryococelus australis</name>
    <dbReference type="NCBI Taxonomy" id="614101"/>
    <lineage>
        <taxon>Eukaryota</taxon>
        <taxon>Metazoa</taxon>
        <taxon>Ecdysozoa</taxon>
        <taxon>Arthropoda</taxon>
        <taxon>Hexapoda</taxon>
        <taxon>Insecta</taxon>
        <taxon>Pterygota</taxon>
        <taxon>Neoptera</taxon>
        <taxon>Polyneoptera</taxon>
        <taxon>Phasmatodea</taxon>
        <taxon>Verophasmatodea</taxon>
        <taxon>Anareolatae</taxon>
        <taxon>Phasmatidae</taxon>
        <taxon>Eurycanthinae</taxon>
        <taxon>Dryococelus</taxon>
    </lineage>
</organism>
<dbReference type="Proteomes" id="UP001159363">
    <property type="component" value="Chromosome 7"/>
</dbReference>
<accession>A0ABQ9GWB5</accession>
<evidence type="ECO:0000313" key="1">
    <source>
        <dbReference type="EMBL" id="KAJ8876307.1"/>
    </source>
</evidence>
<protein>
    <recommendedName>
        <fullName evidence="3">DUF4371 domain-containing protein</fullName>
    </recommendedName>
</protein>
<proteinExistence type="predicted"/>
<name>A0ABQ9GWB5_9NEOP</name>